<keyword evidence="1" id="KW-0472">Membrane</keyword>
<evidence type="ECO:0000313" key="2">
    <source>
        <dbReference type="EMBL" id="MDR7152909.1"/>
    </source>
</evidence>
<organism evidence="2 3">
    <name type="scientific">Hydrogenophaga palleronii</name>
    <dbReference type="NCBI Taxonomy" id="65655"/>
    <lineage>
        <taxon>Bacteria</taxon>
        <taxon>Pseudomonadati</taxon>
        <taxon>Pseudomonadota</taxon>
        <taxon>Betaproteobacteria</taxon>
        <taxon>Burkholderiales</taxon>
        <taxon>Comamonadaceae</taxon>
        <taxon>Hydrogenophaga</taxon>
    </lineage>
</organism>
<evidence type="ECO:0000256" key="1">
    <source>
        <dbReference type="SAM" id="Phobius"/>
    </source>
</evidence>
<proteinExistence type="predicted"/>
<gene>
    <name evidence="2" type="ORF">J2W49_004887</name>
</gene>
<keyword evidence="3" id="KW-1185">Reference proteome</keyword>
<keyword evidence="1" id="KW-1133">Transmembrane helix</keyword>
<accession>A0ABU1WUQ7</accession>
<feature type="transmembrane region" description="Helical" evidence="1">
    <location>
        <begin position="59"/>
        <end position="79"/>
    </location>
</feature>
<evidence type="ECO:0000313" key="3">
    <source>
        <dbReference type="Proteomes" id="UP001265700"/>
    </source>
</evidence>
<reference evidence="2 3" key="1">
    <citation type="submission" date="2023-07" db="EMBL/GenBank/DDBJ databases">
        <title>Sorghum-associated microbial communities from plants grown in Nebraska, USA.</title>
        <authorList>
            <person name="Schachtman D."/>
        </authorList>
    </citation>
    <scope>NUCLEOTIDE SEQUENCE [LARGE SCALE GENOMIC DNA]</scope>
    <source>
        <strain evidence="2 3">4249</strain>
    </source>
</reference>
<name>A0ABU1WUQ7_9BURK</name>
<dbReference type="RefSeq" id="WP_310322104.1">
    <property type="nucleotide sequence ID" value="NZ_JAVDWU010000015.1"/>
</dbReference>
<sequence length="115" mass="12171">MKPRRTEALLDSAWSKRHLIVATAILLAVGLYGSMTTTPVRSIFPYAFAAGLVAWKHGVAAGFLFAGLGTLSALATGAFPSNEALRGHELGEGLYTYLKLSAIVLGVALGNRLRQ</sequence>
<comment type="caution">
    <text evidence="2">The sequence shown here is derived from an EMBL/GenBank/DDBJ whole genome shotgun (WGS) entry which is preliminary data.</text>
</comment>
<protein>
    <submittedName>
        <fullName evidence="2">Uncharacterized protein</fullName>
    </submittedName>
</protein>
<dbReference type="Proteomes" id="UP001265700">
    <property type="component" value="Unassembled WGS sequence"/>
</dbReference>
<keyword evidence="1" id="KW-0812">Transmembrane</keyword>
<dbReference type="EMBL" id="JAVDWU010000015">
    <property type="protein sequence ID" value="MDR7152909.1"/>
    <property type="molecule type" value="Genomic_DNA"/>
</dbReference>